<keyword evidence="1" id="KW-1133">Transmembrane helix</keyword>
<reference evidence="3" key="1">
    <citation type="submission" date="2017-09" db="EMBL/GenBank/DDBJ databases">
        <title>Depth-based differentiation of microbial function through sediment-hosted aquifers and enrichment of novel symbionts in the deep terrestrial subsurface.</title>
        <authorList>
            <person name="Probst A.J."/>
            <person name="Ladd B."/>
            <person name="Jarett J.K."/>
            <person name="Geller-Mcgrath D.E."/>
            <person name="Sieber C.M.K."/>
            <person name="Emerson J.B."/>
            <person name="Anantharaman K."/>
            <person name="Thomas B.C."/>
            <person name="Malmstrom R."/>
            <person name="Stieglmeier M."/>
            <person name="Klingl A."/>
            <person name="Woyke T."/>
            <person name="Ryan C.M."/>
            <person name="Banfield J.F."/>
        </authorList>
    </citation>
    <scope>NUCLEOTIDE SEQUENCE [LARGE SCALE GENOMIC DNA]</scope>
</reference>
<evidence type="ECO:0000256" key="1">
    <source>
        <dbReference type="SAM" id="Phobius"/>
    </source>
</evidence>
<sequence>MAITFLEKRKRLQYLFPILGVLILITVFVLWKGFFVKERPELIEEVIKPSLVKKIEIDFETLKSPDLEELQLFEKTPPYEGEIGRENPFIPY</sequence>
<evidence type="ECO:0000313" key="2">
    <source>
        <dbReference type="EMBL" id="PIR72407.1"/>
    </source>
</evidence>
<gene>
    <name evidence="2" type="ORF">COU41_00455</name>
</gene>
<feature type="transmembrane region" description="Helical" evidence="1">
    <location>
        <begin position="12"/>
        <end position="31"/>
    </location>
</feature>
<dbReference type="Proteomes" id="UP000237006">
    <property type="component" value="Unassembled WGS sequence"/>
</dbReference>
<proteinExistence type="predicted"/>
<dbReference type="AlphaFoldDB" id="A0A2H0TKG2"/>
<dbReference type="EMBL" id="PFCI01000010">
    <property type="protein sequence ID" value="PIR72407.1"/>
    <property type="molecule type" value="Genomic_DNA"/>
</dbReference>
<accession>A0A2H0TKG2</accession>
<keyword evidence="1" id="KW-0472">Membrane</keyword>
<evidence type="ECO:0000313" key="3">
    <source>
        <dbReference type="Proteomes" id="UP000237006"/>
    </source>
</evidence>
<keyword evidence="1" id="KW-0812">Transmembrane</keyword>
<name>A0A2H0TKG2_9BACT</name>
<organism evidence="2 3">
    <name type="scientific">Candidatus Nealsonbacteria bacterium CG10_big_fil_rev_8_21_14_0_10_36_228</name>
    <dbReference type="NCBI Taxonomy" id="1974708"/>
    <lineage>
        <taxon>Bacteria</taxon>
        <taxon>Candidatus Nealsoniibacteriota</taxon>
    </lineage>
</organism>
<comment type="caution">
    <text evidence="2">The sequence shown here is derived from an EMBL/GenBank/DDBJ whole genome shotgun (WGS) entry which is preliminary data.</text>
</comment>
<protein>
    <submittedName>
        <fullName evidence="2">Uncharacterized protein</fullName>
    </submittedName>
</protein>